<reference evidence="1" key="1">
    <citation type="submission" date="2020-09" db="EMBL/GenBank/DDBJ databases">
        <authorList>
            <person name="Kikuchi T."/>
        </authorList>
    </citation>
    <scope>NUCLEOTIDE SEQUENCE</scope>
    <source>
        <strain evidence="1">Ka4C1</strain>
    </source>
</reference>
<evidence type="ECO:0000313" key="1">
    <source>
        <dbReference type="EMBL" id="CAD5231797.1"/>
    </source>
</evidence>
<name>A0A7I8X6A3_BURXY</name>
<dbReference type="Proteomes" id="UP000659654">
    <property type="component" value="Unassembled WGS sequence"/>
</dbReference>
<accession>A0A7I8X6A3</accession>
<dbReference type="AlphaFoldDB" id="A0A7I8X6A3"/>
<dbReference type="EMBL" id="CAJFCV020000005">
    <property type="protein sequence ID" value="CAG9123232.1"/>
    <property type="molecule type" value="Genomic_DNA"/>
</dbReference>
<sequence>MILHMLDEIPDIFRYDGRRLTMWDQSHNPVEEFMKTIGCVYDDKKPWDCQKIKSKVQRTVHPILTHHTVHCTEPLTQTMTKIPKEGISHLVWSDWSPCMVDGRKYRFRILPFNVYFENNPALFKKLYQGKRC</sequence>
<keyword evidence="2" id="KW-1185">Reference proteome</keyword>
<organism evidence="1 2">
    <name type="scientific">Bursaphelenchus xylophilus</name>
    <name type="common">Pinewood nematode worm</name>
    <name type="synonym">Aphelenchoides xylophilus</name>
    <dbReference type="NCBI Taxonomy" id="6326"/>
    <lineage>
        <taxon>Eukaryota</taxon>
        <taxon>Metazoa</taxon>
        <taxon>Ecdysozoa</taxon>
        <taxon>Nematoda</taxon>
        <taxon>Chromadorea</taxon>
        <taxon>Rhabditida</taxon>
        <taxon>Tylenchina</taxon>
        <taxon>Tylenchomorpha</taxon>
        <taxon>Aphelenchoidea</taxon>
        <taxon>Aphelenchoididae</taxon>
        <taxon>Bursaphelenchus</taxon>
    </lineage>
</organism>
<gene>
    <name evidence="1" type="ORF">BXYJ_LOCUS11893</name>
</gene>
<dbReference type="Proteomes" id="UP000582659">
    <property type="component" value="Unassembled WGS sequence"/>
</dbReference>
<protein>
    <submittedName>
        <fullName evidence="1">(pine wood nematode) hypothetical protein</fullName>
    </submittedName>
</protein>
<dbReference type="EMBL" id="CAJFDI010000005">
    <property type="protein sequence ID" value="CAD5231797.1"/>
    <property type="molecule type" value="Genomic_DNA"/>
</dbReference>
<evidence type="ECO:0000313" key="2">
    <source>
        <dbReference type="Proteomes" id="UP000659654"/>
    </source>
</evidence>
<proteinExistence type="predicted"/>
<comment type="caution">
    <text evidence="1">The sequence shown here is derived from an EMBL/GenBank/DDBJ whole genome shotgun (WGS) entry which is preliminary data.</text>
</comment>